<evidence type="ECO:0008006" key="8">
    <source>
        <dbReference type="Google" id="ProtNLM"/>
    </source>
</evidence>
<dbReference type="PANTHER" id="PTHR43140">
    <property type="entry name" value="TYPE-1 RESTRICTION ENZYME ECOKI SPECIFICITY PROTEIN"/>
    <property type="match status" value="1"/>
</dbReference>
<dbReference type="Gene3D" id="3.90.640.50">
    <property type="match status" value="1"/>
</dbReference>
<dbReference type="Proteomes" id="UP000054564">
    <property type="component" value="Unassembled WGS sequence"/>
</dbReference>
<keyword evidence="2" id="KW-0680">Restriction system</keyword>
<accession>A0A0L0UP62</accession>
<dbReference type="GO" id="GO:0009307">
    <property type="term" value="P:DNA restriction-modification system"/>
    <property type="evidence" value="ECO:0007669"/>
    <property type="project" value="UniProtKB-KW"/>
</dbReference>
<evidence type="ECO:0000256" key="3">
    <source>
        <dbReference type="ARBA" id="ARBA00023125"/>
    </source>
</evidence>
<organism evidence="6 7">
    <name type="scientific">Puccinia striiformis f. sp. tritici PST-78</name>
    <dbReference type="NCBI Taxonomy" id="1165861"/>
    <lineage>
        <taxon>Eukaryota</taxon>
        <taxon>Fungi</taxon>
        <taxon>Dikarya</taxon>
        <taxon>Basidiomycota</taxon>
        <taxon>Pucciniomycotina</taxon>
        <taxon>Pucciniomycetes</taxon>
        <taxon>Pucciniales</taxon>
        <taxon>Pucciniaceae</taxon>
        <taxon>Puccinia</taxon>
    </lineage>
</organism>
<evidence type="ECO:0000256" key="2">
    <source>
        <dbReference type="ARBA" id="ARBA00022747"/>
    </source>
</evidence>
<dbReference type="GO" id="GO:0005524">
    <property type="term" value="F:ATP binding"/>
    <property type="evidence" value="ECO:0007669"/>
    <property type="project" value="UniProtKB-KW"/>
</dbReference>
<feature type="non-terminal residue" evidence="6">
    <location>
        <position position="321"/>
    </location>
</feature>
<dbReference type="PANTHER" id="PTHR43140:SF1">
    <property type="entry name" value="TYPE I RESTRICTION ENZYME ECOKI SPECIFICITY SUBUNIT"/>
    <property type="match status" value="1"/>
</dbReference>
<dbReference type="InterPro" id="IPR007409">
    <property type="entry name" value="Restrct_endonuc_type1_HsdR_N"/>
</dbReference>
<dbReference type="Pfam" id="PF01420">
    <property type="entry name" value="Methylase_S"/>
    <property type="match status" value="1"/>
</dbReference>
<feature type="domain" description="Type I restriction modification DNA specificity" evidence="4">
    <location>
        <begin position="43"/>
        <end position="155"/>
    </location>
</feature>
<comment type="caution">
    <text evidence="6">The sequence shown here is derived from an EMBL/GenBank/DDBJ whole genome shotgun (WGS) entry which is preliminary data.</text>
</comment>
<evidence type="ECO:0000259" key="5">
    <source>
        <dbReference type="Pfam" id="PF04313"/>
    </source>
</evidence>
<dbReference type="GO" id="GO:0003677">
    <property type="term" value="F:DNA binding"/>
    <property type="evidence" value="ECO:0007669"/>
    <property type="project" value="UniProtKB-KW"/>
</dbReference>
<dbReference type="EMBL" id="AJIL01001498">
    <property type="protein sequence ID" value="KNE88554.1"/>
    <property type="molecule type" value="Genomic_DNA"/>
</dbReference>
<evidence type="ECO:0000256" key="1">
    <source>
        <dbReference type="ARBA" id="ARBA00010923"/>
    </source>
</evidence>
<evidence type="ECO:0000259" key="4">
    <source>
        <dbReference type="Pfam" id="PF01420"/>
    </source>
</evidence>
<dbReference type="InterPro" id="IPR000055">
    <property type="entry name" value="Restrct_endonuc_typeI_TRD"/>
</dbReference>
<evidence type="ECO:0000313" key="6">
    <source>
        <dbReference type="EMBL" id="KNE88554.1"/>
    </source>
</evidence>
<dbReference type="Pfam" id="PF04313">
    <property type="entry name" value="HSDR_N"/>
    <property type="match status" value="1"/>
</dbReference>
<keyword evidence="3" id="KW-0238">DNA-binding</keyword>
<gene>
    <name evidence="6" type="ORF">PSTG_18038</name>
</gene>
<dbReference type="InterPro" id="IPR051212">
    <property type="entry name" value="Type-I_RE_S_subunit"/>
</dbReference>
<name>A0A0L0UP62_9BASI</name>
<dbReference type="AlphaFoldDB" id="A0A0L0UP62"/>
<protein>
    <recommendedName>
        <fullName evidence="8">Type I restriction modification DNA specificity domain-containing protein</fullName>
    </recommendedName>
</protein>
<dbReference type="InterPro" id="IPR044946">
    <property type="entry name" value="Restrct_endonuc_typeI_TRD_sf"/>
</dbReference>
<proteinExistence type="inferred from homology"/>
<reference evidence="7" key="1">
    <citation type="submission" date="2014-03" db="EMBL/GenBank/DDBJ databases">
        <title>The Genome Sequence of Puccinia striiformis f. sp. tritici PST-78.</title>
        <authorList>
            <consortium name="The Broad Institute Genome Sequencing Platform"/>
            <person name="Cuomo C."/>
            <person name="Hulbert S."/>
            <person name="Chen X."/>
            <person name="Walker B."/>
            <person name="Young S.K."/>
            <person name="Zeng Q."/>
            <person name="Gargeya S."/>
            <person name="Fitzgerald M."/>
            <person name="Haas B."/>
            <person name="Abouelleil A."/>
            <person name="Alvarado L."/>
            <person name="Arachchi H.M."/>
            <person name="Berlin A.M."/>
            <person name="Chapman S.B."/>
            <person name="Goldberg J."/>
            <person name="Griggs A."/>
            <person name="Gujja S."/>
            <person name="Hansen M."/>
            <person name="Howarth C."/>
            <person name="Imamovic A."/>
            <person name="Larimer J."/>
            <person name="McCowan C."/>
            <person name="Montmayeur A."/>
            <person name="Murphy C."/>
            <person name="Neiman D."/>
            <person name="Pearson M."/>
            <person name="Priest M."/>
            <person name="Roberts A."/>
            <person name="Saif S."/>
            <person name="Shea T."/>
            <person name="Sisk P."/>
            <person name="Sykes S."/>
            <person name="Wortman J."/>
            <person name="Nusbaum C."/>
            <person name="Birren B."/>
        </authorList>
    </citation>
    <scope>NUCLEOTIDE SEQUENCE [LARGE SCALE GENOMIC DNA]</scope>
    <source>
        <strain evidence="7">race PST-78</strain>
    </source>
</reference>
<keyword evidence="7" id="KW-1185">Reference proteome</keyword>
<feature type="domain" description="Restriction endonuclease type I HsdR N-terminal" evidence="5">
    <location>
        <begin position="222"/>
        <end position="320"/>
    </location>
</feature>
<dbReference type="GO" id="GO:0009035">
    <property type="term" value="F:type I site-specific deoxyribonuclease activity"/>
    <property type="evidence" value="ECO:0007669"/>
    <property type="project" value="UniProtKB-EC"/>
</dbReference>
<dbReference type="Gene3D" id="3.90.220.20">
    <property type="entry name" value="DNA methylase specificity domains"/>
    <property type="match status" value="1"/>
</dbReference>
<comment type="similarity">
    <text evidence="1">Belongs to the type-I restriction system S methylase family.</text>
</comment>
<dbReference type="CDD" id="cd17268">
    <property type="entry name" value="RMtype1_S_Ara36733I_TRD1-CR1_like"/>
    <property type="match status" value="1"/>
</dbReference>
<dbReference type="SUPFAM" id="SSF116734">
    <property type="entry name" value="DNA methylase specificity domain"/>
    <property type="match status" value="1"/>
</dbReference>
<sequence>MIPEGVPCIHYGEMYTHYNVWADKAKSYISPELASKLRKANFGDVVLVSAGETIEDIGRGTAWLGGEDVVIHDACFFYKSSLNPKYVAYFSRTEIFRNQIKKSISSGKISAINAKGFEKVIIPIPSLEEQTRIVTILDDFDTLTCSITEGLPREIALRQQQYEYYRDLLFSFPKPDEAALLPVLPHWHTGCAMTQQTHPIAETNHYIVLDKYTRAWEGGDSYQSESDLERELIQDLRNQGYEFVSLPTQQAMLVNVRTQLQALNGVVFNDGEWRRFCERYLDSPSDSSLDKTRKIHIDYICDFTFDNGQLENIYLIDKKSL</sequence>
<evidence type="ECO:0000313" key="7">
    <source>
        <dbReference type="Proteomes" id="UP000054564"/>
    </source>
</evidence>